<feature type="signal peptide" evidence="1">
    <location>
        <begin position="1"/>
        <end position="17"/>
    </location>
</feature>
<accession>A0A2M9G1Y6</accession>
<dbReference type="Proteomes" id="UP000229498">
    <property type="component" value="Unassembled WGS sequence"/>
</dbReference>
<evidence type="ECO:0000313" key="3">
    <source>
        <dbReference type="Proteomes" id="UP000229498"/>
    </source>
</evidence>
<evidence type="ECO:0000313" key="2">
    <source>
        <dbReference type="EMBL" id="PJK29684.1"/>
    </source>
</evidence>
<dbReference type="OrthoDB" id="7365624at2"/>
<dbReference type="EMBL" id="PHIG01000032">
    <property type="protein sequence ID" value="PJK29684.1"/>
    <property type="molecule type" value="Genomic_DNA"/>
</dbReference>
<dbReference type="AlphaFoldDB" id="A0A2M9G1Y6"/>
<proteinExistence type="predicted"/>
<evidence type="ECO:0000256" key="1">
    <source>
        <dbReference type="SAM" id="SignalP"/>
    </source>
</evidence>
<dbReference type="RefSeq" id="WP_109793709.1">
    <property type="nucleotide sequence ID" value="NZ_PHIG01000032.1"/>
</dbReference>
<comment type="caution">
    <text evidence="2">The sequence shown here is derived from an EMBL/GenBank/DDBJ whole genome shotgun (WGS) entry which is preliminary data.</text>
</comment>
<name>A0A2M9G1Y6_9PROT</name>
<organism evidence="2 3">
    <name type="scientific">Minwuia thermotolerans</name>
    <dbReference type="NCBI Taxonomy" id="2056226"/>
    <lineage>
        <taxon>Bacteria</taxon>
        <taxon>Pseudomonadati</taxon>
        <taxon>Pseudomonadota</taxon>
        <taxon>Alphaproteobacteria</taxon>
        <taxon>Minwuiales</taxon>
        <taxon>Minwuiaceae</taxon>
        <taxon>Minwuia</taxon>
    </lineage>
</organism>
<protein>
    <submittedName>
        <fullName evidence="2">Uncharacterized protein</fullName>
    </submittedName>
</protein>
<gene>
    <name evidence="2" type="ORF">CVT23_11615</name>
</gene>
<keyword evidence="3" id="KW-1185">Reference proteome</keyword>
<feature type="chain" id="PRO_5015006522" evidence="1">
    <location>
        <begin position="18"/>
        <end position="138"/>
    </location>
</feature>
<sequence length="138" mass="14692">MRWISALLCLLPFAAVAQTVVIEEGRCRLAELHQPAPDVAYQPGVDVHGRPVAPADIGGGSNVTPPSEVSIQLLIPITEFLAVAPPFLGEVEVNAGEVTVDTRTGAIRYRGQRLDAPYAVICDEEAEVTPPPPPARPH</sequence>
<reference evidence="2 3" key="1">
    <citation type="submission" date="2017-11" db="EMBL/GenBank/DDBJ databases">
        <title>Draft genome sequence of Rhizobiales bacterium SY3-13.</title>
        <authorList>
            <person name="Sun C."/>
        </authorList>
    </citation>
    <scope>NUCLEOTIDE SEQUENCE [LARGE SCALE GENOMIC DNA]</scope>
    <source>
        <strain evidence="2 3">SY3-13</strain>
    </source>
</reference>
<keyword evidence="1" id="KW-0732">Signal</keyword>